<name>A0A921U0M2_SORBI</name>
<proteinExistence type="predicted"/>
<protein>
    <recommendedName>
        <fullName evidence="2">C2H2-type domain-containing protein</fullName>
    </recommendedName>
</protein>
<sequence length="210" mass="22623">MEQEPSSPAPPSQAAAMNLSLALAPAARGEEMEEVAAPTRCIGGKQVRLFPCLFCNKKFLKSQALGGHQNAHKKERAASWNPHVYDDHDHHYAAAPPPDCLGRRRNSSTTDASSMCVPIFTHGGTTAASVKLERPDDGGAPPYYMDHVVLPSAATYDPSAAKRDDDDTVDDMRIWRRTSHTSAAPPQTQSADTNTASCSAGVEIDLELRL</sequence>
<dbReference type="InterPro" id="IPR045320">
    <property type="entry name" value="JAGGED/SL1-like"/>
</dbReference>
<dbReference type="PROSITE" id="PS00028">
    <property type="entry name" value="ZINC_FINGER_C2H2_1"/>
    <property type="match status" value="1"/>
</dbReference>
<reference evidence="3" key="2">
    <citation type="submission" date="2020-10" db="EMBL/GenBank/DDBJ databases">
        <authorList>
            <person name="Cooper E.A."/>
            <person name="Brenton Z.W."/>
            <person name="Flinn B.S."/>
            <person name="Jenkins J."/>
            <person name="Shu S."/>
            <person name="Flowers D."/>
            <person name="Luo F."/>
            <person name="Wang Y."/>
            <person name="Xia P."/>
            <person name="Barry K."/>
            <person name="Daum C."/>
            <person name="Lipzen A."/>
            <person name="Yoshinaga Y."/>
            <person name="Schmutz J."/>
            <person name="Saski C."/>
            <person name="Vermerris W."/>
            <person name="Kresovich S."/>
        </authorList>
    </citation>
    <scope>NUCLEOTIDE SEQUENCE</scope>
</reference>
<dbReference type="InterPro" id="IPR036236">
    <property type="entry name" value="Znf_C2H2_sf"/>
</dbReference>
<gene>
    <name evidence="3" type="ORF">BDA96_10G176400</name>
</gene>
<dbReference type="PANTHER" id="PTHR45730:SF108">
    <property type="entry name" value="PROTEIN LATE FLOWERING"/>
    <property type="match status" value="1"/>
</dbReference>
<dbReference type="EMBL" id="CM027689">
    <property type="protein sequence ID" value="KAG0514272.1"/>
    <property type="molecule type" value="Genomic_DNA"/>
</dbReference>
<feature type="domain" description="C2H2-type" evidence="2">
    <location>
        <begin position="50"/>
        <end position="77"/>
    </location>
</feature>
<dbReference type="AlphaFoldDB" id="A0A921U0M2"/>
<comment type="caution">
    <text evidence="3">The sequence shown here is derived from an EMBL/GenBank/DDBJ whole genome shotgun (WGS) entry which is preliminary data.</text>
</comment>
<evidence type="ECO:0000313" key="3">
    <source>
        <dbReference type="EMBL" id="KAG0514272.1"/>
    </source>
</evidence>
<evidence type="ECO:0000259" key="2">
    <source>
        <dbReference type="PROSITE" id="PS50157"/>
    </source>
</evidence>
<dbReference type="SUPFAM" id="SSF57667">
    <property type="entry name" value="beta-beta-alpha zinc fingers"/>
    <property type="match status" value="1"/>
</dbReference>
<keyword evidence="1" id="KW-0863">Zinc-finger</keyword>
<reference evidence="3" key="1">
    <citation type="journal article" date="2019" name="BMC Genomics">
        <title>A new reference genome for Sorghum bicolor reveals high levels of sequence similarity between sweet and grain genotypes: implications for the genetics of sugar metabolism.</title>
        <authorList>
            <person name="Cooper E.A."/>
            <person name="Brenton Z.W."/>
            <person name="Flinn B.S."/>
            <person name="Jenkins J."/>
            <person name="Shu S."/>
            <person name="Flowers D."/>
            <person name="Luo F."/>
            <person name="Wang Y."/>
            <person name="Xia P."/>
            <person name="Barry K."/>
            <person name="Daum C."/>
            <person name="Lipzen A."/>
            <person name="Yoshinaga Y."/>
            <person name="Schmutz J."/>
            <person name="Saski C."/>
            <person name="Vermerris W."/>
            <person name="Kresovich S."/>
        </authorList>
    </citation>
    <scope>NUCLEOTIDE SEQUENCE</scope>
</reference>
<dbReference type="GO" id="GO:0003700">
    <property type="term" value="F:DNA-binding transcription factor activity"/>
    <property type="evidence" value="ECO:0007669"/>
    <property type="project" value="InterPro"/>
</dbReference>
<keyword evidence="1" id="KW-0862">Zinc</keyword>
<keyword evidence="1" id="KW-0479">Metal-binding</keyword>
<evidence type="ECO:0000256" key="1">
    <source>
        <dbReference type="PROSITE-ProRule" id="PRU00042"/>
    </source>
</evidence>
<evidence type="ECO:0000313" key="4">
    <source>
        <dbReference type="Proteomes" id="UP000807115"/>
    </source>
</evidence>
<dbReference type="Proteomes" id="UP000807115">
    <property type="component" value="Chromosome 10"/>
</dbReference>
<dbReference type="PANTHER" id="PTHR45730">
    <property type="entry name" value="ZINC FINGER PROTEIN JAGGED"/>
    <property type="match status" value="1"/>
</dbReference>
<dbReference type="GO" id="GO:0008270">
    <property type="term" value="F:zinc ion binding"/>
    <property type="evidence" value="ECO:0007669"/>
    <property type="project" value="UniProtKB-KW"/>
</dbReference>
<organism evidence="3 4">
    <name type="scientific">Sorghum bicolor</name>
    <name type="common">Sorghum</name>
    <name type="synonym">Sorghum vulgare</name>
    <dbReference type="NCBI Taxonomy" id="4558"/>
    <lineage>
        <taxon>Eukaryota</taxon>
        <taxon>Viridiplantae</taxon>
        <taxon>Streptophyta</taxon>
        <taxon>Embryophyta</taxon>
        <taxon>Tracheophyta</taxon>
        <taxon>Spermatophyta</taxon>
        <taxon>Magnoliopsida</taxon>
        <taxon>Liliopsida</taxon>
        <taxon>Poales</taxon>
        <taxon>Poaceae</taxon>
        <taxon>PACMAD clade</taxon>
        <taxon>Panicoideae</taxon>
        <taxon>Andropogonodae</taxon>
        <taxon>Andropogoneae</taxon>
        <taxon>Sorghinae</taxon>
        <taxon>Sorghum</taxon>
    </lineage>
</organism>
<accession>A0A921U0M2</accession>
<dbReference type="PROSITE" id="PS50157">
    <property type="entry name" value="ZINC_FINGER_C2H2_2"/>
    <property type="match status" value="1"/>
</dbReference>
<dbReference type="InterPro" id="IPR013087">
    <property type="entry name" value="Znf_C2H2_type"/>
</dbReference>